<feature type="signal peptide" evidence="1">
    <location>
        <begin position="1"/>
        <end position="16"/>
    </location>
</feature>
<reference evidence="2 3" key="1">
    <citation type="submission" date="2021-07" db="EMBL/GenBank/DDBJ databases">
        <authorList>
            <person name="Palmer J.M."/>
        </authorList>
    </citation>
    <scope>NUCLEOTIDE SEQUENCE [LARGE SCALE GENOMIC DNA]</scope>
    <source>
        <strain evidence="2 3">AT_MEX2019</strain>
        <tissue evidence="2">Muscle</tissue>
    </source>
</reference>
<evidence type="ECO:0000313" key="3">
    <source>
        <dbReference type="Proteomes" id="UP001345963"/>
    </source>
</evidence>
<sequence>MQYLTVLLLSFKSTLSVCSPVASLFDLFLLNSAIAGPTNHLLGAAVVATSLKKAKINLRIKTKMRYNLFFKITPVNEEPLPSCTRRWNKILKCLWVRKKKKTHIVLDERKNT</sequence>
<accession>A0ABU7BK55</accession>
<gene>
    <name evidence="2" type="ORF">ATANTOWER_004556</name>
</gene>
<keyword evidence="1" id="KW-0732">Signal</keyword>
<comment type="caution">
    <text evidence="2">The sequence shown here is derived from an EMBL/GenBank/DDBJ whole genome shotgun (WGS) entry which is preliminary data.</text>
</comment>
<feature type="chain" id="PRO_5046630515" evidence="1">
    <location>
        <begin position="17"/>
        <end position="112"/>
    </location>
</feature>
<organism evidence="2 3">
    <name type="scientific">Ataeniobius toweri</name>
    <dbReference type="NCBI Taxonomy" id="208326"/>
    <lineage>
        <taxon>Eukaryota</taxon>
        <taxon>Metazoa</taxon>
        <taxon>Chordata</taxon>
        <taxon>Craniata</taxon>
        <taxon>Vertebrata</taxon>
        <taxon>Euteleostomi</taxon>
        <taxon>Actinopterygii</taxon>
        <taxon>Neopterygii</taxon>
        <taxon>Teleostei</taxon>
        <taxon>Neoteleostei</taxon>
        <taxon>Acanthomorphata</taxon>
        <taxon>Ovalentaria</taxon>
        <taxon>Atherinomorphae</taxon>
        <taxon>Cyprinodontiformes</taxon>
        <taxon>Goodeidae</taxon>
        <taxon>Ataeniobius</taxon>
    </lineage>
</organism>
<evidence type="ECO:0000256" key="1">
    <source>
        <dbReference type="SAM" id="SignalP"/>
    </source>
</evidence>
<dbReference type="EMBL" id="JAHUTI010059158">
    <property type="protein sequence ID" value="MED6250673.1"/>
    <property type="molecule type" value="Genomic_DNA"/>
</dbReference>
<protein>
    <submittedName>
        <fullName evidence="2">Uncharacterized protein</fullName>
    </submittedName>
</protein>
<dbReference type="Proteomes" id="UP001345963">
    <property type="component" value="Unassembled WGS sequence"/>
</dbReference>
<keyword evidence="3" id="KW-1185">Reference proteome</keyword>
<proteinExistence type="predicted"/>
<name>A0ABU7BK55_9TELE</name>
<evidence type="ECO:0000313" key="2">
    <source>
        <dbReference type="EMBL" id="MED6250673.1"/>
    </source>
</evidence>